<proteinExistence type="predicted"/>
<evidence type="ECO:0000256" key="1">
    <source>
        <dbReference type="SAM" id="Phobius"/>
    </source>
</evidence>
<keyword evidence="1" id="KW-1133">Transmembrane helix</keyword>
<keyword evidence="1" id="KW-0472">Membrane</keyword>
<keyword evidence="3" id="KW-1185">Reference proteome</keyword>
<accession>A0ABQ3V5U3</accession>
<evidence type="ECO:0000313" key="3">
    <source>
        <dbReference type="Proteomes" id="UP000654345"/>
    </source>
</evidence>
<protein>
    <submittedName>
        <fullName evidence="2">Uncharacterized protein</fullName>
    </submittedName>
</protein>
<reference evidence="2 3" key="1">
    <citation type="journal article" date="2021" name="Int. J. Syst. Evol. Microbiol.">
        <title>Reticulibacter mediterranei gen. nov., sp. nov., within the new family Reticulibacteraceae fam. nov., and Ktedonospora formicarum gen. nov., sp. nov., Ktedonobacter robiniae sp. nov., Dictyobacter formicarum sp. nov. and Dictyobacter arantiisoli sp. nov., belonging to the class Ktedonobacteria.</title>
        <authorList>
            <person name="Yabe S."/>
            <person name="Zheng Y."/>
            <person name="Wang C.M."/>
            <person name="Sakai Y."/>
            <person name="Abe K."/>
            <person name="Yokota A."/>
            <person name="Donadio S."/>
            <person name="Cavaletti L."/>
            <person name="Monciardini P."/>
        </authorList>
    </citation>
    <scope>NUCLEOTIDE SEQUENCE [LARGE SCALE GENOMIC DNA]</scope>
    <source>
        <strain evidence="2 3">SOSP1-30</strain>
    </source>
</reference>
<gene>
    <name evidence="2" type="ORF">KSB_87390</name>
</gene>
<name>A0ABQ3V5U3_9CHLR</name>
<organism evidence="2 3">
    <name type="scientific">Ktedonobacter robiniae</name>
    <dbReference type="NCBI Taxonomy" id="2778365"/>
    <lineage>
        <taxon>Bacteria</taxon>
        <taxon>Bacillati</taxon>
        <taxon>Chloroflexota</taxon>
        <taxon>Ktedonobacteria</taxon>
        <taxon>Ktedonobacterales</taxon>
        <taxon>Ktedonobacteraceae</taxon>
        <taxon>Ktedonobacter</taxon>
    </lineage>
</organism>
<dbReference type="RefSeq" id="WP_201376422.1">
    <property type="nucleotide sequence ID" value="NZ_BNJG01000004.1"/>
</dbReference>
<dbReference type="Proteomes" id="UP000654345">
    <property type="component" value="Unassembled WGS sequence"/>
</dbReference>
<feature type="transmembrane region" description="Helical" evidence="1">
    <location>
        <begin position="6"/>
        <end position="29"/>
    </location>
</feature>
<sequence length="101" mass="10879">MQAMVGLIALIFFVALVVGGVFVNVFLYTRGVVSSRSRMGELATVTLSQEASTEAEDLFYLGIGMHDETMNNYMRKTLVAFGAAILVVSLLGAAAFNLVMH</sequence>
<comment type="caution">
    <text evidence="2">The sequence shown here is derived from an EMBL/GenBank/DDBJ whole genome shotgun (WGS) entry which is preliminary data.</text>
</comment>
<evidence type="ECO:0000313" key="2">
    <source>
        <dbReference type="EMBL" id="GHO60264.1"/>
    </source>
</evidence>
<feature type="transmembrane region" description="Helical" evidence="1">
    <location>
        <begin position="78"/>
        <end position="100"/>
    </location>
</feature>
<dbReference type="EMBL" id="BNJG01000004">
    <property type="protein sequence ID" value="GHO60264.1"/>
    <property type="molecule type" value="Genomic_DNA"/>
</dbReference>
<keyword evidence="1" id="KW-0812">Transmembrane</keyword>